<gene>
    <name evidence="2" type="ORF">E5288_WYG017368</name>
</gene>
<evidence type="ECO:0000256" key="1">
    <source>
        <dbReference type="SAM" id="MobiDB-lite"/>
    </source>
</evidence>
<dbReference type="Proteomes" id="UP000322234">
    <property type="component" value="Unassembled WGS sequence"/>
</dbReference>
<dbReference type="AlphaFoldDB" id="A0A6B0RIR8"/>
<evidence type="ECO:0000313" key="3">
    <source>
        <dbReference type="Proteomes" id="UP000322234"/>
    </source>
</evidence>
<name>A0A6B0RIR8_9CETA</name>
<feature type="region of interest" description="Disordered" evidence="1">
    <location>
        <begin position="1"/>
        <end position="23"/>
    </location>
</feature>
<comment type="caution">
    <text evidence="2">The sequence shown here is derived from an EMBL/GenBank/DDBJ whole genome shotgun (WGS) entry which is preliminary data.</text>
</comment>
<feature type="region of interest" description="Disordered" evidence="1">
    <location>
        <begin position="53"/>
        <end position="94"/>
    </location>
</feature>
<reference evidence="2" key="1">
    <citation type="submission" date="2019-10" db="EMBL/GenBank/DDBJ databases">
        <title>The sequence and de novo assembly of the wild yak genome.</title>
        <authorList>
            <person name="Liu Y."/>
        </authorList>
    </citation>
    <scope>NUCLEOTIDE SEQUENCE [LARGE SCALE GENOMIC DNA]</scope>
    <source>
        <strain evidence="2">WY2019</strain>
    </source>
</reference>
<organism evidence="2 3">
    <name type="scientific">Bos mutus</name>
    <name type="common">wild yak</name>
    <dbReference type="NCBI Taxonomy" id="72004"/>
    <lineage>
        <taxon>Eukaryota</taxon>
        <taxon>Metazoa</taxon>
        <taxon>Chordata</taxon>
        <taxon>Craniata</taxon>
        <taxon>Vertebrata</taxon>
        <taxon>Euteleostomi</taxon>
        <taxon>Mammalia</taxon>
        <taxon>Eutheria</taxon>
        <taxon>Laurasiatheria</taxon>
        <taxon>Artiodactyla</taxon>
        <taxon>Ruminantia</taxon>
        <taxon>Pecora</taxon>
        <taxon>Bovidae</taxon>
        <taxon>Bovinae</taxon>
        <taxon>Bos</taxon>
    </lineage>
</organism>
<sequence>MLVVAAGGSPQVRSNGPGTGRRVSVVPVGPCGHVHQGLGDVGLKLGNKTVDQDAGLEREESKALSSEADGGRKQILGTTYSGGRENGVEQTDEGGLSRFLLDTAYETSDSIRPSAT</sequence>
<protein>
    <submittedName>
        <fullName evidence="2">Uncharacterized protein</fullName>
    </submittedName>
</protein>
<evidence type="ECO:0000313" key="2">
    <source>
        <dbReference type="EMBL" id="MXQ90068.1"/>
    </source>
</evidence>
<proteinExistence type="predicted"/>
<accession>A0A6B0RIR8</accession>
<keyword evidence="3" id="KW-1185">Reference proteome</keyword>
<dbReference type="EMBL" id="VBQZ03000061">
    <property type="protein sequence ID" value="MXQ90068.1"/>
    <property type="molecule type" value="Genomic_DNA"/>
</dbReference>